<name>A0A1R2BY26_9CILI</name>
<evidence type="ECO:0000313" key="1">
    <source>
        <dbReference type="EMBL" id="OMJ81696.1"/>
    </source>
</evidence>
<accession>A0A1R2BY26</accession>
<keyword evidence="2" id="KW-1185">Reference proteome</keyword>
<reference evidence="1 2" key="1">
    <citation type="submission" date="2016-11" db="EMBL/GenBank/DDBJ databases">
        <title>The macronuclear genome of Stentor coeruleus: a giant cell with tiny introns.</title>
        <authorList>
            <person name="Slabodnick M."/>
            <person name="Ruby J.G."/>
            <person name="Reiff S.B."/>
            <person name="Swart E.C."/>
            <person name="Gosai S."/>
            <person name="Prabakaran S."/>
            <person name="Witkowska E."/>
            <person name="Larue G.E."/>
            <person name="Fisher S."/>
            <person name="Freeman R.M."/>
            <person name="Gunawardena J."/>
            <person name="Chu W."/>
            <person name="Stover N.A."/>
            <person name="Gregory B.D."/>
            <person name="Nowacki M."/>
            <person name="Derisi J."/>
            <person name="Roy S.W."/>
            <person name="Marshall W.F."/>
            <person name="Sood P."/>
        </authorList>
    </citation>
    <scope>NUCLEOTIDE SEQUENCE [LARGE SCALE GENOMIC DNA]</scope>
    <source>
        <strain evidence="1">WM001</strain>
    </source>
</reference>
<protein>
    <submittedName>
        <fullName evidence="1">Uncharacterized protein</fullName>
    </submittedName>
</protein>
<organism evidence="1 2">
    <name type="scientific">Stentor coeruleus</name>
    <dbReference type="NCBI Taxonomy" id="5963"/>
    <lineage>
        <taxon>Eukaryota</taxon>
        <taxon>Sar</taxon>
        <taxon>Alveolata</taxon>
        <taxon>Ciliophora</taxon>
        <taxon>Postciliodesmatophora</taxon>
        <taxon>Heterotrichea</taxon>
        <taxon>Heterotrichida</taxon>
        <taxon>Stentoridae</taxon>
        <taxon>Stentor</taxon>
    </lineage>
</organism>
<gene>
    <name evidence="1" type="ORF">SteCoe_17806</name>
</gene>
<evidence type="ECO:0000313" key="2">
    <source>
        <dbReference type="Proteomes" id="UP000187209"/>
    </source>
</evidence>
<comment type="caution">
    <text evidence="1">The sequence shown here is derived from an EMBL/GenBank/DDBJ whole genome shotgun (WGS) entry which is preliminary data.</text>
</comment>
<sequence length="403" mass="46269">MEEKTRYSSTPFPLQTVVGEKVHKSSNDGKFTKRFPITQKLSSSIDEYANRKGDGGNQKILHDKKVSRKIFRDYKHETPLARVPEKNNFYKTFTGGQRSGCNEWLNVHSQDEFVVQEQISMTQGFLHAVLHQPRLSTIDREIIIISLEGIIANYSQRELTIRSDSVSMLKEFHLRYQVVIISGWKLARFLKIISYLSSKGVYISAAYKQVGHGSGISEEFENKRHSWYLDYSRIYKDFNITPENSKKVISITSLMAHPDDLVEPFYVAQYTGALRPIFMVSKAPIPTKQYPFTPLCVLVPHMGQFPVHLGFVTETVRALAAFKNFYLSVNSYKHPAFQLISTNILNKELLALYQKIQKVEMPQSQFLILKSGITTEIFTLHKEKGNQTFGYDSLLDFTLNVNN</sequence>
<dbReference type="EMBL" id="MPUH01000370">
    <property type="protein sequence ID" value="OMJ81696.1"/>
    <property type="molecule type" value="Genomic_DNA"/>
</dbReference>
<proteinExistence type="predicted"/>
<dbReference type="AlphaFoldDB" id="A0A1R2BY26"/>
<dbReference type="Proteomes" id="UP000187209">
    <property type="component" value="Unassembled WGS sequence"/>
</dbReference>
<dbReference type="OrthoDB" id="10629883at2759"/>